<proteinExistence type="predicted"/>
<reference evidence="1 2" key="1">
    <citation type="submission" date="2021-03" db="EMBL/GenBank/DDBJ databases">
        <title>Antimicrobial resistance genes in bacteria isolated from Japanese honey, and their potential for conferring macrolide and lincosamide resistance in the American foulbrood pathogen Paenibacillus larvae.</title>
        <authorList>
            <person name="Okamoto M."/>
            <person name="Kumagai M."/>
            <person name="Kanamori H."/>
            <person name="Takamatsu D."/>
        </authorList>
    </citation>
    <scope>NUCLEOTIDE SEQUENCE [LARGE SCALE GENOMIC DNA]</scope>
    <source>
        <strain evidence="1 2">J8TS2</strain>
    </source>
</reference>
<dbReference type="InterPro" id="IPR013078">
    <property type="entry name" value="His_Pase_superF_clade-1"/>
</dbReference>
<dbReference type="SMART" id="SM00855">
    <property type="entry name" value="PGAM"/>
    <property type="match status" value="1"/>
</dbReference>
<dbReference type="Gene3D" id="3.40.50.1240">
    <property type="entry name" value="Phosphoglycerate mutase-like"/>
    <property type="match status" value="1"/>
</dbReference>
<dbReference type="Proteomes" id="UP000679950">
    <property type="component" value="Unassembled WGS sequence"/>
</dbReference>
<name>A0ABQ4KIW5_9BACI</name>
<organism evidence="1 2">
    <name type="scientific">Lederbergia ruris</name>
    <dbReference type="NCBI Taxonomy" id="217495"/>
    <lineage>
        <taxon>Bacteria</taxon>
        <taxon>Bacillati</taxon>
        <taxon>Bacillota</taxon>
        <taxon>Bacilli</taxon>
        <taxon>Bacillales</taxon>
        <taxon>Bacillaceae</taxon>
        <taxon>Lederbergia</taxon>
    </lineage>
</organism>
<comment type="caution">
    <text evidence="1">The sequence shown here is derived from an EMBL/GenBank/DDBJ whole genome shotgun (WGS) entry which is preliminary data.</text>
</comment>
<dbReference type="InterPro" id="IPR050275">
    <property type="entry name" value="PGM_Phosphatase"/>
</dbReference>
<dbReference type="PANTHER" id="PTHR48100">
    <property type="entry name" value="BROAD-SPECIFICITY PHOSPHATASE YOR283W-RELATED"/>
    <property type="match status" value="1"/>
</dbReference>
<dbReference type="Pfam" id="PF00300">
    <property type="entry name" value="His_Phos_1"/>
    <property type="match status" value="1"/>
</dbReference>
<evidence type="ECO:0000313" key="2">
    <source>
        <dbReference type="Proteomes" id="UP000679950"/>
    </source>
</evidence>
<sequence>MLTNLYLVRHAHSIYTPDELERPLSEGGFAGAQTVTELLKEENIDYVYSSPYKRAMQTIEGLARYIDKEIHIENDFKERILAEKPVENFTIAITKVWEDDDFSWSGGESNRIAQKRGCRAILQVLESHKGKNVVISTHGNIMVLIMNYFDSSYGFDFWKKLDMPDIYKCSFNEKKLIEVQRIWKNSTL</sequence>
<dbReference type="PANTHER" id="PTHR48100:SF59">
    <property type="entry name" value="ADENOSYLCOBALAMIN_ALPHA-RIBAZOLE PHOSPHATASE"/>
    <property type="match status" value="1"/>
</dbReference>
<dbReference type="EMBL" id="BORB01000011">
    <property type="protein sequence ID" value="GIN57283.1"/>
    <property type="molecule type" value="Genomic_DNA"/>
</dbReference>
<gene>
    <name evidence="1" type="ORF">J8TS2_16020</name>
</gene>
<evidence type="ECO:0000313" key="1">
    <source>
        <dbReference type="EMBL" id="GIN57283.1"/>
    </source>
</evidence>
<protein>
    <submittedName>
        <fullName evidence="1">Phosphoglycerate mutase</fullName>
    </submittedName>
</protein>
<dbReference type="InterPro" id="IPR029033">
    <property type="entry name" value="His_PPase_superfam"/>
</dbReference>
<dbReference type="CDD" id="cd07067">
    <property type="entry name" value="HP_PGM_like"/>
    <property type="match status" value="1"/>
</dbReference>
<accession>A0ABQ4KIW5</accession>
<keyword evidence="2" id="KW-1185">Reference proteome</keyword>
<dbReference type="SUPFAM" id="SSF53254">
    <property type="entry name" value="Phosphoglycerate mutase-like"/>
    <property type="match status" value="1"/>
</dbReference>